<dbReference type="HOGENOM" id="CLU_007617_0_0_11"/>
<evidence type="ECO:0000256" key="1">
    <source>
        <dbReference type="ARBA" id="ARBA00022679"/>
    </source>
</evidence>
<keyword evidence="1" id="KW-0808">Transferase</keyword>
<dbReference type="Pfam" id="PF00534">
    <property type="entry name" value="Glycos_transf_1"/>
    <property type="match status" value="1"/>
</dbReference>
<evidence type="ECO:0000256" key="2">
    <source>
        <dbReference type="SAM" id="MobiDB-lite"/>
    </source>
</evidence>
<dbReference type="SUPFAM" id="SSF53756">
    <property type="entry name" value="UDP-Glycosyltransferase/glycogen phosphorylase"/>
    <property type="match status" value="1"/>
</dbReference>
<dbReference type="GO" id="GO:0016757">
    <property type="term" value="F:glycosyltransferase activity"/>
    <property type="evidence" value="ECO:0007669"/>
    <property type="project" value="InterPro"/>
</dbReference>
<evidence type="ECO:0000259" key="3">
    <source>
        <dbReference type="Pfam" id="PF00534"/>
    </source>
</evidence>
<dbReference type="STRING" id="1193181.BN10_570037"/>
<sequence length="809" mass="88914">MKVITIASRLALPRVRVLARSVATWHETGSFAAVITDLASDDDLSGESFHVVAPSALALPEDDFARMSFMYDHKELALALRPWALAWALRDGADVAIHLDADAAVYDSLQEVSDAAVAAGVVVAPRRHTPVPEDGLRPDTYDFSTLGVQCPGLIAVSDRGRNWLDQWQRRVVDAPGGRQALEEFSDQQWIDTVPALFPGGQIVDPGLCVGYWNVDERPIDVSDGRWMADGMPLRTFHFTQFDPDRPWLLTTAGVDAPRVVLSEHPALEKLVDEYAELLAKATPTDPDAPEYRFDTFADGTPVTPGIRRLYRNDLRAATRHAPGRPTVPPPIPDLENGFANIADWLREASDRMPGMSRLAYGIWASRIDLQGTFPEPQGASRQAFADWLDTCGVAEGYVTAQWASAILPRSVDSRPVVDEAGLNVFGYFASVLGVGVTARHVVRAAERAGLPVSIHTSTVAPGPVTRDFDTERPDVRYPVNLVAMNADTFPLWVERWGTQFAPGAHTIGLWAWELAELPQRMRGSFGHVDEIWTPSEFNASAFRRATDLPVHVFPIPAVAQHRQPWPDFAETTEERGYFVFVFDYLSEVERKNPVGLIRAFLKAFPDDEGPDLVLKSINGDQRRAERESVRRAAASSRRIRLLEQNLPAEEVQSLIQHAIAFVSLHRSEGFGLGLMEAMAAGTPVVATGYSGNLEFMSRDNSILIEATQIPVTESGGYYRGLGHWADPDEAGAAEALRRLAADRAFAAELGARGQADVLERFSLDRAAHFIAGRVTDITTPPPPEPPPPPPPPKSFRERATARIRRATPG</sequence>
<dbReference type="PANTHER" id="PTHR46656">
    <property type="entry name" value="PUTATIVE-RELATED"/>
    <property type="match status" value="1"/>
</dbReference>
<keyword evidence="5" id="KW-1185">Reference proteome</keyword>
<dbReference type="OrthoDB" id="9765330at2"/>
<dbReference type="EMBL" id="CAIZ01000127">
    <property type="protein sequence ID" value="CCH70430.1"/>
    <property type="molecule type" value="Genomic_DNA"/>
</dbReference>
<dbReference type="PANTHER" id="PTHR46656:SF3">
    <property type="entry name" value="PUTATIVE-RELATED"/>
    <property type="match status" value="1"/>
</dbReference>
<dbReference type="RefSeq" id="WP_010850279.1">
    <property type="nucleotide sequence ID" value="NZ_HF570956.1"/>
</dbReference>
<proteinExistence type="predicted"/>
<reference evidence="4 5" key="1">
    <citation type="journal article" date="2013" name="ISME J.">
        <title>A metabolic model for members of the genus Tetrasphaera involved in enhanced biological phosphorus removal.</title>
        <authorList>
            <person name="Kristiansen R."/>
            <person name="Nguyen H.T.T."/>
            <person name="Saunders A.M."/>
            <person name="Nielsen J.L."/>
            <person name="Wimmer R."/>
            <person name="Le V.Q."/>
            <person name="McIlroy S.J."/>
            <person name="Petrovski S."/>
            <person name="Seviour R.J."/>
            <person name="Calteau A."/>
            <person name="Nielsen K.L."/>
            <person name="Nielsen P.H."/>
        </authorList>
    </citation>
    <scope>NUCLEOTIDE SEQUENCE [LARGE SCALE GENOMIC DNA]</scope>
    <source>
        <strain evidence="4 5">Lp2</strain>
    </source>
</reference>
<organism evidence="4 5">
    <name type="scientific">Phycicoccus elongatus Lp2</name>
    <dbReference type="NCBI Taxonomy" id="1193181"/>
    <lineage>
        <taxon>Bacteria</taxon>
        <taxon>Bacillati</taxon>
        <taxon>Actinomycetota</taxon>
        <taxon>Actinomycetes</taxon>
        <taxon>Micrococcales</taxon>
        <taxon>Intrasporangiaceae</taxon>
        <taxon>Phycicoccus</taxon>
    </lineage>
</organism>
<feature type="compositionally biased region" description="Pro residues" evidence="2">
    <location>
        <begin position="779"/>
        <end position="793"/>
    </location>
</feature>
<comment type="caution">
    <text evidence="4">The sequence shown here is derived from an EMBL/GenBank/DDBJ whole genome shotgun (WGS) entry which is preliminary data.</text>
</comment>
<evidence type="ECO:0000313" key="5">
    <source>
        <dbReference type="Proteomes" id="UP000013167"/>
    </source>
</evidence>
<dbReference type="Gene3D" id="3.40.50.2000">
    <property type="entry name" value="Glycogen Phosphorylase B"/>
    <property type="match status" value="1"/>
</dbReference>
<dbReference type="eggNOG" id="COG0438">
    <property type="taxonomic scope" value="Bacteria"/>
</dbReference>
<dbReference type="AlphaFoldDB" id="N0E3V9"/>
<gene>
    <name evidence="4" type="ORF">BN10_570037</name>
</gene>
<dbReference type="Proteomes" id="UP000013167">
    <property type="component" value="Unassembled WGS sequence"/>
</dbReference>
<feature type="region of interest" description="Disordered" evidence="2">
    <location>
        <begin position="774"/>
        <end position="809"/>
    </location>
</feature>
<feature type="domain" description="Glycosyl transferase family 1" evidence="3">
    <location>
        <begin position="589"/>
        <end position="699"/>
    </location>
</feature>
<dbReference type="InterPro" id="IPR001296">
    <property type="entry name" value="Glyco_trans_1"/>
</dbReference>
<protein>
    <recommendedName>
        <fullName evidence="3">Glycosyl transferase family 1 domain-containing protein</fullName>
    </recommendedName>
</protein>
<accession>N0E3V9</accession>
<dbReference type="CDD" id="cd01635">
    <property type="entry name" value="Glycosyltransferase_GTB-type"/>
    <property type="match status" value="1"/>
</dbReference>
<evidence type="ECO:0000313" key="4">
    <source>
        <dbReference type="EMBL" id="CCH70430.1"/>
    </source>
</evidence>
<name>N0E3V9_9MICO</name>